<comment type="caution">
    <text evidence="3">The sequence shown here is derived from an EMBL/GenBank/DDBJ whole genome shotgun (WGS) entry which is preliminary data.</text>
</comment>
<reference evidence="3 4" key="1">
    <citation type="submission" date="2018-01" db="EMBL/GenBank/DDBJ databases">
        <title>Whole genome analyses suggest that Burkholderia sensu lato contains two further novel genera in the rhizoxinica-symbiotica group Mycetohabitans gen. nov., and Trinickia gen. nov.: implications for the evolution of diazotrophy and nodulation in the Burkholderiaceae.</title>
        <authorList>
            <person name="Estrada-de los Santos P."/>
            <person name="Palmer M."/>
            <person name="Chavez-Ramirez B."/>
            <person name="Beukes C."/>
            <person name="Steenkamp E.T."/>
            <person name="Hirsch A.M."/>
            <person name="Manyaka P."/>
            <person name="Maluk M."/>
            <person name="Lafos M."/>
            <person name="Crook M."/>
            <person name="Gross E."/>
            <person name="Simon M.F."/>
            <person name="Bueno dos Reis Junior F."/>
            <person name="Poole P.S."/>
            <person name="Venter S.N."/>
            <person name="James E.K."/>
        </authorList>
    </citation>
    <scope>NUCLEOTIDE SEQUENCE [LARGE SCALE GENOMIC DNA]</scope>
    <source>
        <strain evidence="3 4">GP25-8</strain>
    </source>
</reference>
<evidence type="ECO:0000256" key="1">
    <source>
        <dbReference type="ARBA" id="ARBA00023002"/>
    </source>
</evidence>
<organism evidence="3 4">
    <name type="scientific">Trinickia soli</name>
    <dbReference type="NCBI Taxonomy" id="380675"/>
    <lineage>
        <taxon>Bacteria</taxon>
        <taxon>Pseudomonadati</taxon>
        <taxon>Pseudomonadota</taxon>
        <taxon>Betaproteobacteria</taxon>
        <taxon>Burkholderiales</taxon>
        <taxon>Burkholderiaceae</taxon>
        <taxon>Trinickia</taxon>
    </lineage>
</organism>
<sequence>MRARYRRPKWAITAFGRRSSRLRSESSPVNEISQQGAGVVQEADVLVIGGGLHGTSSAFHLACGGASVIVLEADYVARHSSGVNAGGVRTLGRPLPEIPLALMSREMWHTLPEIVGDDGGFVPSGQLKIAETQAEFEECRERVDLLEAHGFTHEKLIDREMVLELEPALAPHVTGGIWVERDGYALPFRTTTAFRLAAQRRGVSFHEGTPVARIEQRGERWYVQTPRGWFAAGKMLIAAGAWSGDLALQAGEPVPVHPEGLMLMVTHRVAPFCKATLGATGRPLSFKQFHNGTVVIGGKLIGVADLPGRHGEVDFMRLVKSAQTVVDLFPHLRHLGINRAWAGVEAFTDDALPVISASRTASNLYYSFGYCGSGFQLGPACGQLVAQMMIDGTTSLPLDAFAIDRSFAVTDASPMPSTAGHHPVA</sequence>
<feature type="domain" description="FAD dependent oxidoreductase" evidence="2">
    <location>
        <begin position="44"/>
        <end position="388"/>
    </location>
</feature>
<dbReference type="SUPFAM" id="SSF51905">
    <property type="entry name" value="FAD/NAD(P)-binding domain"/>
    <property type="match status" value="1"/>
</dbReference>
<dbReference type="AlphaFoldDB" id="A0A2N7W287"/>
<dbReference type="Gene3D" id="3.30.9.10">
    <property type="entry name" value="D-Amino Acid Oxidase, subunit A, domain 2"/>
    <property type="match status" value="1"/>
</dbReference>
<dbReference type="InterPro" id="IPR036188">
    <property type="entry name" value="FAD/NAD-bd_sf"/>
</dbReference>
<name>A0A2N7W287_9BURK</name>
<keyword evidence="1" id="KW-0560">Oxidoreductase</keyword>
<dbReference type="InterPro" id="IPR006076">
    <property type="entry name" value="FAD-dep_OxRdtase"/>
</dbReference>
<accession>A0A2N7W287</accession>
<keyword evidence="4" id="KW-1185">Reference proteome</keyword>
<proteinExistence type="predicted"/>
<dbReference type="PANTHER" id="PTHR13847">
    <property type="entry name" value="SARCOSINE DEHYDROGENASE-RELATED"/>
    <property type="match status" value="1"/>
</dbReference>
<evidence type="ECO:0000259" key="2">
    <source>
        <dbReference type="Pfam" id="PF01266"/>
    </source>
</evidence>
<protein>
    <submittedName>
        <fullName evidence="3">FAD-dependent oxidoreductase</fullName>
    </submittedName>
</protein>
<dbReference type="Proteomes" id="UP000235347">
    <property type="component" value="Unassembled WGS sequence"/>
</dbReference>
<dbReference type="GO" id="GO:0016491">
    <property type="term" value="F:oxidoreductase activity"/>
    <property type="evidence" value="ECO:0007669"/>
    <property type="project" value="UniProtKB-KW"/>
</dbReference>
<dbReference type="GO" id="GO:0005737">
    <property type="term" value="C:cytoplasm"/>
    <property type="evidence" value="ECO:0007669"/>
    <property type="project" value="TreeGrafter"/>
</dbReference>
<evidence type="ECO:0000313" key="4">
    <source>
        <dbReference type="Proteomes" id="UP000235347"/>
    </source>
</evidence>
<dbReference type="EMBL" id="PNYB01000012">
    <property type="protein sequence ID" value="PMS23514.1"/>
    <property type="molecule type" value="Genomic_DNA"/>
</dbReference>
<gene>
    <name evidence="3" type="ORF">C0Z19_15575</name>
</gene>
<evidence type="ECO:0000313" key="3">
    <source>
        <dbReference type="EMBL" id="PMS23514.1"/>
    </source>
</evidence>
<dbReference type="Pfam" id="PF01266">
    <property type="entry name" value="DAO"/>
    <property type="match status" value="1"/>
</dbReference>
<dbReference type="Gene3D" id="3.50.50.60">
    <property type="entry name" value="FAD/NAD(P)-binding domain"/>
    <property type="match status" value="1"/>
</dbReference>